<evidence type="ECO:0000313" key="2">
    <source>
        <dbReference type="Proteomes" id="UP000003560"/>
    </source>
</evidence>
<dbReference type="HOGENOM" id="CLU_2179351_0_0_11"/>
<evidence type="ECO:0000313" key="1">
    <source>
        <dbReference type="EMBL" id="EEA90830.1"/>
    </source>
</evidence>
<dbReference type="Proteomes" id="UP000003560">
    <property type="component" value="Unassembled WGS sequence"/>
</dbReference>
<comment type="caution">
    <text evidence="1">The sequence shown here is derived from an EMBL/GenBank/DDBJ whole genome shotgun (WGS) entry which is preliminary data.</text>
</comment>
<reference evidence="1 2" key="2">
    <citation type="submission" date="2008-10" db="EMBL/GenBank/DDBJ databases">
        <authorList>
            <person name="Fulton L."/>
            <person name="Clifton S."/>
            <person name="Fulton B."/>
            <person name="Xu J."/>
            <person name="Minx P."/>
            <person name="Pepin K.H."/>
            <person name="Johnson M."/>
            <person name="Thiruvilangam P."/>
            <person name="Bhonagiri V."/>
            <person name="Nash W.E."/>
            <person name="Mardis E.R."/>
            <person name="Wilson R.K."/>
        </authorList>
    </citation>
    <scope>NUCLEOTIDE SEQUENCE [LARGE SCALE GENOMIC DNA]</scope>
    <source>
        <strain evidence="1 2">DSM 13279</strain>
    </source>
</reference>
<name>B6G9X5_9ACTN</name>
<organism evidence="1 2">
    <name type="scientific">Collinsella stercoris DSM 13279</name>
    <dbReference type="NCBI Taxonomy" id="445975"/>
    <lineage>
        <taxon>Bacteria</taxon>
        <taxon>Bacillati</taxon>
        <taxon>Actinomycetota</taxon>
        <taxon>Coriobacteriia</taxon>
        <taxon>Coriobacteriales</taxon>
        <taxon>Coriobacteriaceae</taxon>
        <taxon>Collinsella</taxon>
    </lineage>
</organism>
<proteinExistence type="predicted"/>
<keyword evidence="2" id="KW-1185">Reference proteome</keyword>
<gene>
    <name evidence="1" type="ORF">COLSTE_00866</name>
</gene>
<protein>
    <submittedName>
        <fullName evidence="1">Uncharacterized protein</fullName>
    </submittedName>
</protein>
<dbReference type="STRING" id="445975.COLSTE_00866"/>
<dbReference type="EMBL" id="ABXJ01000055">
    <property type="protein sequence ID" value="EEA90830.1"/>
    <property type="molecule type" value="Genomic_DNA"/>
</dbReference>
<sequence length="109" mass="12246">MVSMPSRRLKRRWMSQISRLCNEFSEDRSRRGFWVCANWGFNFKSGGLLGTSCFSLHNRVICGINLSQDGNEAPFRTASAAIATRAARAGPCASPRVAPAPRERYHLDR</sequence>
<reference evidence="1 2" key="1">
    <citation type="submission" date="2008-10" db="EMBL/GenBank/DDBJ databases">
        <title>Draft genome sequence of Collinsella stercoris (DSM 13279).</title>
        <authorList>
            <person name="Sudarsanam P."/>
            <person name="Ley R."/>
            <person name="Guruge J."/>
            <person name="Turnbaugh P.J."/>
            <person name="Mahowald M."/>
            <person name="Liep D."/>
            <person name="Gordon J."/>
        </authorList>
    </citation>
    <scope>NUCLEOTIDE SEQUENCE [LARGE SCALE GENOMIC DNA]</scope>
    <source>
        <strain evidence="1 2">DSM 13279</strain>
    </source>
</reference>
<accession>B6G9X5</accession>
<dbReference type="AlphaFoldDB" id="B6G9X5"/>